<keyword evidence="7" id="KW-0687">Ribonucleoprotein</keyword>
<comment type="catalytic activity">
    <reaction evidence="5">
        <text>N-terminal L-alanyl-[ribosomal protein bS18] + acetyl-CoA = N-terminal N(alpha)-acetyl-L-alanyl-[ribosomal protein bS18] + CoA + H(+)</text>
        <dbReference type="Rhea" id="RHEA:43756"/>
        <dbReference type="Rhea" id="RHEA-COMP:10676"/>
        <dbReference type="Rhea" id="RHEA-COMP:10677"/>
        <dbReference type="ChEBI" id="CHEBI:15378"/>
        <dbReference type="ChEBI" id="CHEBI:57287"/>
        <dbReference type="ChEBI" id="CHEBI:57288"/>
        <dbReference type="ChEBI" id="CHEBI:64718"/>
        <dbReference type="ChEBI" id="CHEBI:83683"/>
        <dbReference type="EC" id="2.3.1.266"/>
    </reaction>
</comment>
<evidence type="ECO:0000313" key="9">
    <source>
        <dbReference type="Proteomes" id="UP000518091"/>
    </source>
</evidence>
<dbReference type="EMBL" id="JACEFT010000003">
    <property type="protein sequence ID" value="MBA2778175.1"/>
    <property type="molecule type" value="Genomic_DNA"/>
</dbReference>
<dbReference type="PANTHER" id="PTHR43420">
    <property type="entry name" value="ACETYLTRANSFERASE"/>
    <property type="match status" value="1"/>
</dbReference>
<dbReference type="Pfam" id="PF00583">
    <property type="entry name" value="Acetyltransf_1"/>
    <property type="match status" value="1"/>
</dbReference>
<dbReference type="GO" id="GO:0005840">
    <property type="term" value="C:ribosome"/>
    <property type="evidence" value="ECO:0007669"/>
    <property type="project" value="UniProtKB-KW"/>
</dbReference>
<evidence type="ECO:0000256" key="3">
    <source>
        <dbReference type="ARBA" id="ARBA00022679"/>
    </source>
</evidence>
<proteinExistence type="inferred from homology"/>
<evidence type="ECO:0000313" key="7">
    <source>
        <dbReference type="EMBL" id="MBA2778175.1"/>
    </source>
</evidence>
<evidence type="ECO:0000259" key="6">
    <source>
        <dbReference type="PROSITE" id="PS51186"/>
    </source>
</evidence>
<dbReference type="Proteomes" id="UP000518091">
    <property type="component" value="Unassembled WGS sequence"/>
</dbReference>
<comment type="subcellular location">
    <subcellularLocation>
        <location evidence="5">Cytoplasm</location>
    </subcellularLocation>
</comment>
<dbReference type="InterPro" id="IPR006464">
    <property type="entry name" value="AcTrfase_RimI/Ard1"/>
</dbReference>
<dbReference type="GO" id="GO:0005737">
    <property type="term" value="C:cytoplasm"/>
    <property type="evidence" value="ECO:0007669"/>
    <property type="project" value="UniProtKB-SubCell"/>
</dbReference>
<evidence type="ECO:0000256" key="1">
    <source>
        <dbReference type="ARBA" id="ARBA00005395"/>
    </source>
</evidence>
<dbReference type="Proteomes" id="UP000814353">
    <property type="component" value="Unassembled WGS sequence"/>
</dbReference>
<keyword evidence="4" id="KW-0012">Acyltransferase</keyword>
<keyword evidence="3 7" id="KW-0808">Transferase</keyword>
<dbReference type="InterPro" id="IPR050680">
    <property type="entry name" value="YpeA/RimI_acetyltransf"/>
</dbReference>
<feature type="domain" description="N-acetyltransferase" evidence="6">
    <location>
        <begin position="4"/>
        <end position="153"/>
    </location>
</feature>
<dbReference type="GO" id="GO:0008999">
    <property type="term" value="F:protein-N-terminal-alanine acetyltransferase activity"/>
    <property type="evidence" value="ECO:0007669"/>
    <property type="project" value="UniProtKB-EC"/>
</dbReference>
<organism evidence="7 9">
    <name type="scientific">Billgrantia kenyensis</name>
    <dbReference type="NCBI Taxonomy" id="321266"/>
    <lineage>
        <taxon>Bacteria</taxon>
        <taxon>Pseudomonadati</taxon>
        <taxon>Pseudomonadota</taxon>
        <taxon>Gammaproteobacteria</taxon>
        <taxon>Oceanospirillales</taxon>
        <taxon>Halomonadaceae</taxon>
        <taxon>Billgrantia</taxon>
    </lineage>
</organism>
<evidence type="ECO:0000256" key="2">
    <source>
        <dbReference type="ARBA" id="ARBA00022490"/>
    </source>
</evidence>
<keyword evidence="2 5" id="KW-0963">Cytoplasm</keyword>
<dbReference type="InterPro" id="IPR016181">
    <property type="entry name" value="Acyl_CoA_acyltransferase"/>
</dbReference>
<comment type="similarity">
    <text evidence="1 5">Belongs to the acetyltransferase family. RimI subfamily.</text>
</comment>
<dbReference type="SUPFAM" id="SSF55729">
    <property type="entry name" value="Acyl-CoA N-acyltransferases (Nat)"/>
    <property type="match status" value="1"/>
</dbReference>
<dbReference type="AlphaFoldDB" id="A0A7V9VZD9"/>
<reference evidence="7 9" key="2">
    <citation type="submission" date="2020-07" db="EMBL/GenBank/DDBJ databases">
        <title>Identification of Halomonas strains.</title>
        <authorList>
            <person name="Xiao Z."/>
            <person name="Shen J."/>
        </authorList>
    </citation>
    <scope>NUCLEOTIDE SEQUENCE [LARGE SCALE GENOMIC DNA]</scope>
    <source>
        <strain evidence="7 9">DSM 17331</strain>
    </source>
</reference>
<keyword evidence="10" id="KW-1185">Reference proteome</keyword>
<name>A0A7V9VZD9_9GAMM</name>
<dbReference type="RefSeq" id="WP_181513678.1">
    <property type="nucleotide sequence ID" value="NZ_JABFUB010000003.1"/>
</dbReference>
<comment type="caution">
    <text evidence="7">The sequence shown here is derived from an EMBL/GenBank/DDBJ whole genome shotgun (WGS) entry which is preliminary data.</text>
</comment>
<gene>
    <name evidence="7" type="primary">rimI</name>
    <name evidence="7" type="ORF">H1D44_04595</name>
    <name evidence="8" type="ORF">HOP48_05715</name>
</gene>
<dbReference type="EC" id="2.3.1.266" evidence="5"/>
<evidence type="ECO:0000256" key="4">
    <source>
        <dbReference type="ARBA" id="ARBA00023315"/>
    </source>
</evidence>
<dbReference type="PANTHER" id="PTHR43420:SF12">
    <property type="entry name" value="N-ACETYLTRANSFERASE DOMAIN-CONTAINING PROTEIN"/>
    <property type="match status" value="1"/>
</dbReference>
<dbReference type="CDD" id="cd04301">
    <property type="entry name" value="NAT_SF"/>
    <property type="match status" value="1"/>
</dbReference>
<accession>A0A7V9VZD9</accession>
<sequence>MIEPVLRVLERVDLQRLEALERQQAKPWSRDQLAAALEDEAACVLGAAIEGELIGHAVVARLPFEAELQAMLVTPGMRRHGLGGRLLQEVIEQGRRWGSERLLLEVRAGNAVAIGLYRKAGFGEDGRRRGYYPPHPGATDATREDAILMSRPL</sequence>
<dbReference type="EMBL" id="JABFUB010000003">
    <property type="protein sequence ID" value="MCG6661046.1"/>
    <property type="molecule type" value="Genomic_DNA"/>
</dbReference>
<dbReference type="InterPro" id="IPR000182">
    <property type="entry name" value="GNAT_dom"/>
</dbReference>
<protein>
    <recommendedName>
        <fullName evidence="5">[Ribosomal protein bS18]-alanine N-acetyltransferase</fullName>
        <ecNumber evidence="5">2.3.1.266</ecNumber>
    </recommendedName>
</protein>
<comment type="function">
    <text evidence="5">Acetylates the N-terminal alanine of ribosomal protein bS18.</text>
</comment>
<evidence type="ECO:0000313" key="10">
    <source>
        <dbReference type="Proteomes" id="UP000814353"/>
    </source>
</evidence>
<evidence type="ECO:0000256" key="5">
    <source>
        <dbReference type="RuleBase" id="RU363094"/>
    </source>
</evidence>
<keyword evidence="7" id="KW-0689">Ribosomal protein</keyword>
<dbReference type="PROSITE" id="PS51186">
    <property type="entry name" value="GNAT"/>
    <property type="match status" value="1"/>
</dbReference>
<dbReference type="Gene3D" id="3.40.630.30">
    <property type="match status" value="1"/>
</dbReference>
<dbReference type="NCBIfam" id="TIGR01575">
    <property type="entry name" value="rimI"/>
    <property type="match status" value="1"/>
</dbReference>
<reference evidence="8 10" key="1">
    <citation type="submission" date="2020-05" db="EMBL/GenBank/DDBJ databases">
        <title>Comparative genomic analysis of denitrifying bacteria from Halomonas genus.</title>
        <authorList>
            <person name="Wang L."/>
            <person name="Shao Z."/>
        </authorList>
    </citation>
    <scope>NUCLEOTIDE SEQUENCE [LARGE SCALE GENOMIC DNA]</scope>
    <source>
        <strain evidence="8 10">DSM 17331</strain>
    </source>
</reference>
<evidence type="ECO:0000313" key="8">
    <source>
        <dbReference type="EMBL" id="MCG6661046.1"/>
    </source>
</evidence>